<feature type="region of interest" description="Disordered" evidence="2">
    <location>
        <begin position="184"/>
        <end position="274"/>
    </location>
</feature>
<feature type="compositionally biased region" description="Polar residues" evidence="2">
    <location>
        <begin position="328"/>
        <end position="347"/>
    </location>
</feature>
<dbReference type="InterPro" id="IPR011992">
    <property type="entry name" value="EF-hand-dom_pair"/>
</dbReference>
<name>A0A7J9CYL4_GOSGO</name>
<feature type="compositionally biased region" description="Basic and acidic residues" evidence="2">
    <location>
        <begin position="1266"/>
        <end position="1277"/>
    </location>
</feature>
<gene>
    <name evidence="5" type="ORF">Gogos_021188</name>
</gene>
<dbReference type="Proteomes" id="UP000593579">
    <property type="component" value="Unassembled WGS sequence"/>
</dbReference>
<proteinExistence type="predicted"/>
<feature type="compositionally biased region" description="Polar residues" evidence="2">
    <location>
        <begin position="358"/>
        <end position="371"/>
    </location>
</feature>
<dbReference type="GO" id="GO:0005886">
    <property type="term" value="C:plasma membrane"/>
    <property type="evidence" value="ECO:0007669"/>
    <property type="project" value="TreeGrafter"/>
</dbReference>
<evidence type="ECO:0000259" key="4">
    <source>
        <dbReference type="PROSITE" id="PS50222"/>
    </source>
</evidence>
<reference evidence="5 6" key="1">
    <citation type="journal article" date="2019" name="Genome Biol. Evol.">
        <title>Insights into the evolution of the New World diploid cottons (Gossypium, subgenus Houzingenia) based on genome sequencing.</title>
        <authorList>
            <person name="Grover C.E."/>
            <person name="Arick M.A. 2nd"/>
            <person name="Thrash A."/>
            <person name="Conover J.L."/>
            <person name="Sanders W.S."/>
            <person name="Peterson D.G."/>
            <person name="Frelichowski J.E."/>
            <person name="Scheffler J.A."/>
            <person name="Scheffler B.E."/>
            <person name="Wendel J.F."/>
        </authorList>
    </citation>
    <scope>NUCLEOTIDE SEQUENCE [LARGE SCALE GENOMIC DNA]</scope>
    <source>
        <strain evidence="5">5</strain>
        <tissue evidence="5">Leaf</tissue>
    </source>
</reference>
<comment type="caution">
    <text evidence="5">The sequence shown here is derived from an EMBL/GenBank/DDBJ whole genome shotgun (WGS) entry which is preliminary data.</text>
</comment>
<keyword evidence="6" id="KW-1185">Reference proteome</keyword>
<organism evidence="5 6">
    <name type="scientific">Gossypium gossypioides</name>
    <name type="common">Mexican cotton</name>
    <name type="synonym">Selera gossypioides</name>
    <dbReference type="NCBI Taxonomy" id="34282"/>
    <lineage>
        <taxon>Eukaryota</taxon>
        <taxon>Viridiplantae</taxon>
        <taxon>Streptophyta</taxon>
        <taxon>Embryophyta</taxon>
        <taxon>Tracheophyta</taxon>
        <taxon>Spermatophyta</taxon>
        <taxon>Magnoliopsida</taxon>
        <taxon>eudicotyledons</taxon>
        <taxon>Gunneridae</taxon>
        <taxon>Pentapetalae</taxon>
        <taxon>rosids</taxon>
        <taxon>malvids</taxon>
        <taxon>Malvales</taxon>
        <taxon>Malvaceae</taxon>
        <taxon>Malvoideae</taxon>
        <taxon>Gossypium</taxon>
    </lineage>
</organism>
<evidence type="ECO:0000313" key="6">
    <source>
        <dbReference type="Proteomes" id="UP000593579"/>
    </source>
</evidence>
<dbReference type="GO" id="GO:0016197">
    <property type="term" value="P:endosomal transport"/>
    <property type="evidence" value="ECO:0007669"/>
    <property type="project" value="TreeGrafter"/>
</dbReference>
<feature type="region of interest" description="Disordered" evidence="2">
    <location>
        <begin position="1239"/>
        <end position="1277"/>
    </location>
</feature>
<dbReference type="GO" id="GO:0005737">
    <property type="term" value="C:cytoplasm"/>
    <property type="evidence" value="ECO:0007669"/>
    <property type="project" value="TreeGrafter"/>
</dbReference>
<evidence type="ECO:0000313" key="5">
    <source>
        <dbReference type="EMBL" id="MBA0753542.1"/>
    </source>
</evidence>
<accession>A0A7J9CYL4</accession>
<feature type="region of interest" description="Disordered" evidence="2">
    <location>
        <begin position="307"/>
        <end position="399"/>
    </location>
</feature>
<dbReference type="AlphaFoldDB" id="A0A7J9CYL4"/>
<evidence type="ECO:0008006" key="7">
    <source>
        <dbReference type="Google" id="ProtNLM"/>
    </source>
</evidence>
<feature type="domain" description="EH" evidence="3">
    <location>
        <begin position="6"/>
        <end position="96"/>
    </location>
</feature>
<feature type="compositionally biased region" description="Basic and acidic residues" evidence="2">
    <location>
        <begin position="823"/>
        <end position="848"/>
    </location>
</feature>
<dbReference type="PROSITE" id="PS50222">
    <property type="entry name" value="EF_HAND_2"/>
    <property type="match status" value="2"/>
</dbReference>
<dbReference type="OrthoDB" id="524326at2759"/>
<evidence type="ECO:0000256" key="1">
    <source>
        <dbReference type="SAM" id="Coils"/>
    </source>
</evidence>
<dbReference type="Gene3D" id="1.10.238.10">
    <property type="entry name" value="EF-hand"/>
    <property type="match status" value="2"/>
</dbReference>
<feature type="compositionally biased region" description="Low complexity" evidence="2">
    <location>
        <begin position="307"/>
        <end position="325"/>
    </location>
</feature>
<dbReference type="Pfam" id="PF12763">
    <property type="entry name" value="EH"/>
    <property type="match status" value="2"/>
</dbReference>
<feature type="region of interest" description="Disordered" evidence="2">
    <location>
        <begin position="808"/>
        <end position="961"/>
    </location>
</feature>
<feature type="domain" description="EF-hand" evidence="4">
    <location>
        <begin position="435"/>
        <end position="470"/>
    </location>
</feature>
<sequence>MAAQNQTDLFDAYFRKADLDGDGQISGAEAVAFFQGSNLPKHVLAQVWMYADQKKLGYLGRQEFYNALKLVTVAQSKRELTPDIVKAALYGHASAKIPAPQINIAATPAPQPKVATVPSQASGNASVPSQNFGLKVAPGHGNVGVNQQYVQPLQSQVARPSQTMPPSTASQTQVALPAEGMLRGSNMVAPPRLPTSNSSTNWQSGSGFPTGVGNQVHNRSGSPSTSQGFGLTASALTSSMQPRPQATPVQISSTAPNPKDSSIPSSQSGADNPKALVVSGNGFASDSLFGDVFSATSLQSKQISLATTSSATSSTVSTSVPASGSHPPATSSPAEPLQGTLSQQSVGGQYHPGHPTGRQYQQVAVQSNAAPGSSGFPTGPGNLASGQSTQSQPPWPKMTQSDIQKYTKVFVQVDADRDGKITGDQARNLFLSWRLPREVLKQVWDLSDQDNDSMLSLREFCTALYLMERYREGRPLPSVLPSTIISDETLLSTPGHPPASYGNVAWRPAHGFQQPQASSAPRPPLPSARGRPPRPGPVPQTDAQPLPTQQKSKVPVLEKNLVDQLSQEEQDALNSKFKEATEANKKAFPLFLRSIFSEMPGIIFSRNLFKSASIFFSLLLKVEELEKEIQDSRAKTEFFRAKMQELILYKSRCDNRLNEITERASADKREVEALSKKYEEKYRLSGDVASRLTIEESTFRDIQEKKMELYQAIVKLEQGDNKDGALQDRANHIQSSLEELVKSVNERCKQYGLRAKPTSLVELPFGWQPGIQEGAADWDEDWDKFEDEGFTFVKELTLDVQNVIAPPKPKSSLVQKETAADANSDKVPDTSERIPEKDFAVDHSEDGVAKSSSGNPAVTTDTQSQEFQDSHVTSSGGEGSPHAQKASDPYESPHAKKTGDNDSSALTKESRSDQGGAESLFSEDKGFDEPSWGKFDSQHTDPIWGFDSERGTEMDPERHDDNSIFGLGGFNIKPIKTQSSQSENLFPGKGPLFADSVPSTPAYAGDMFQGKSSSVFGESVPSTPAYADNMFQGKGSSVFADSVPSTPAYADSMFKGKSSSLFADSVPSTPAYADNLFKGQGSSIFGDSVPSTPAYADNLFKGKGSSIFADSVPSTPAYADNMFKGKSSSIFADSVPSTPAYHYGSSQQGFGEGSDGYSFDSFSRSDSFNMQDGGLFQSRTFDRFDSMRSSTDFDQGYGFPPLRFDSFNVSDQPESGLNKSPRHSLTRFDSMRSTTGFDHGHEFSSFDDADPFGSTGPFRTSLESQTPRRDANKWSAF</sequence>
<dbReference type="SUPFAM" id="SSF47473">
    <property type="entry name" value="EF-hand"/>
    <property type="match status" value="2"/>
</dbReference>
<dbReference type="InterPro" id="IPR000261">
    <property type="entry name" value="EH_dom"/>
</dbReference>
<feature type="compositionally biased region" description="Polar residues" evidence="2">
    <location>
        <begin position="541"/>
        <end position="552"/>
    </location>
</feature>
<dbReference type="FunFam" id="1.10.238.10:FF:000350">
    <property type="entry name" value="Calcium-binding EF hand family protein"/>
    <property type="match status" value="1"/>
</dbReference>
<feature type="compositionally biased region" description="Polar residues" evidence="2">
    <location>
        <begin position="384"/>
        <end position="399"/>
    </location>
</feature>
<feature type="domain" description="EF-hand" evidence="4">
    <location>
        <begin position="5"/>
        <end position="40"/>
    </location>
</feature>
<dbReference type="GO" id="GO:0006897">
    <property type="term" value="P:endocytosis"/>
    <property type="evidence" value="ECO:0007669"/>
    <property type="project" value="TreeGrafter"/>
</dbReference>
<feature type="coiled-coil region" evidence="1">
    <location>
        <begin position="622"/>
        <end position="681"/>
    </location>
</feature>
<feature type="region of interest" description="Disordered" evidence="2">
    <location>
        <begin position="513"/>
        <end position="554"/>
    </location>
</feature>
<protein>
    <recommendedName>
        <fullName evidence="7">Epidermal growth factor receptor substrate 15-like 1</fullName>
    </recommendedName>
</protein>
<feature type="compositionally biased region" description="Basic and acidic residues" evidence="2">
    <location>
        <begin position="947"/>
        <end position="961"/>
    </location>
</feature>
<dbReference type="CDD" id="cd00052">
    <property type="entry name" value="EH"/>
    <property type="match status" value="2"/>
</dbReference>
<dbReference type="PROSITE" id="PS50031">
    <property type="entry name" value="EH"/>
    <property type="match status" value="2"/>
</dbReference>
<feature type="compositionally biased region" description="Polar residues" evidence="2">
    <location>
        <begin position="850"/>
        <end position="875"/>
    </location>
</feature>
<feature type="domain" description="EH" evidence="3">
    <location>
        <begin position="402"/>
        <end position="491"/>
    </location>
</feature>
<dbReference type="PANTHER" id="PTHR11216">
    <property type="entry name" value="EH DOMAIN"/>
    <property type="match status" value="1"/>
</dbReference>
<dbReference type="GO" id="GO:0005634">
    <property type="term" value="C:nucleus"/>
    <property type="evidence" value="ECO:0007669"/>
    <property type="project" value="TreeGrafter"/>
</dbReference>
<evidence type="ECO:0000259" key="3">
    <source>
        <dbReference type="PROSITE" id="PS50031"/>
    </source>
</evidence>
<feature type="compositionally biased region" description="Polar residues" evidence="2">
    <location>
        <begin position="194"/>
        <end position="270"/>
    </location>
</feature>
<dbReference type="SMART" id="SM00054">
    <property type="entry name" value="EFh"/>
    <property type="match status" value="4"/>
</dbReference>
<dbReference type="InterPro" id="IPR002048">
    <property type="entry name" value="EF_hand_dom"/>
</dbReference>
<dbReference type="SMART" id="SM00027">
    <property type="entry name" value="EH"/>
    <property type="match status" value="2"/>
</dbReference>
<dbReference type="GO" id="GO:0005509">
    <property type="term" value="F:calcium ion binding"/>
    <property type="evidence" value="ECO:0007669"/>
    <property type="project" value="InterPro"/>
</dbReference>
<feature type="compositionally biased region" description="Basic and acidic residues" evidence="2">
    <location>
        <begin position="891"/>
        <end position="900"/>
    </location>
</feature>
<evidence type="ECO:0000256" key="2">
    <source>
        <dbReference type="SAM" id="MobiDB-lite"/>
    </source>
</evidence>
<keyword evidence="1" id="KW-0175">Coiled coil</keyword>
<dbReference type="PANTHER" id="PTHR11216:SF161">
    <property type="entry name" value="CALCIUM-BINDING EF HAND FAMILY PROTEIN"/>
    <property type="match status" value="1"/>
</dbReference>
<dbReference type="EMBL" id="JABEZY010256749">
    <property type="protein sequence ID" value="MBA0753542.1"/>
    <property type="molecule type" value="Genomic_DNA"/>
</dbReference>